<evidence type="ECO:0000313" key="3">
    <source>
        <dbReference type="Proteomes" id="UP000645828"/>
    </source>
</evidence>
<name>A0A811YK27_NYCPR</name>
<dbReference type="AlphaFoldDB" id="A0A811YK27"/>
<feature type="compositionally biased region" description="Polar residues" evidence="1">
    <location>
        <begin position="218"/>
        <end position="235"/>
    </location>
</feature>
<organism evidence="2 3">
    <name type="scientific">Nyctereutes procyonoides</name>
    <name type="common">Raccoon dog</name>
    <name type="synonym">Canis procyonoides</name>
    <dbReference type="NCBI Taxonomy" id="34880"/>
    <lineage>
        <taxon>Eukaryota</taxon>
        <taxon>Metazoa</taxon>
        <taxon>Chordata</taxon>
        <taxon>Craniata</taxon>
        <taxon>Vertebrata</taxon>
        <taxon>Euteleostomi</taxon>
        <taxon>Mammalia</taxon>
        <taxon>Eutheria</taxon>
        <taxon>Laurasiatheria</taxon>
        <taxon>Carnivora</taxon>
        <taxon>Caniformia</taxon>
        <taxon>Canidae</taxon>
        <taxon>Nyctereutes</taxon>
    </lineage>
</organism>
<comment type="caution">
    <text evidence="2">The sequence shown here is derived from an EMBL/GenBank/DDBJ whole genome shotgun (WGS) entry which is preliminary data.</text>
</comment>
<feature type="compositionally biased region" description="Polar residues" evidence="1">
    <location>
        <begin position="267"/>
        <end position="279"/>
    </location>
</feature>
<feature type="compositionally biased region" description="Polar residues" evidence="1">
    <location>
        <begin position="311"/>
        <end position="327"/>
    </location>
</feature>
<protein>
    <submittedName>
        <fullName evidence="2">(raccoon dog) hypothetical protein</fullName>
    </submittedName>
</protein>
<evidence type="ECO:0000313" key="2">
    <source>
        <dbReference type="EMBL" id="CAD7676673.1"/>
    </source>
</evidence>
<gene>
    <name evidence="2" type="ORF">NYPRO_LOCUS9468</name>
</gene>
<feature type="compositionally biased region" description="Basic and acidic residues" evidence="1">
    <location>
        <begin position="254"/>
        <end position="264"/>
    </location>
</feature>
<reference evidence="2" key="1">
    <citation type="submission" date="2020-12" db="EMBL/GenBank/DDBJ databases">
        <authorList>
            <consortium name="Molecular Ecology Group"/>
        </authorList>
    </citation>
    <scope>NUCLEOTIDE SEQUENCE</scope>
    <source>
        <strain evidence="2">TBG_1078</strain>
    </source>
</reference>
<dbReference type="EMBL" id="CAJHUB010000677">
    <property type="protein sequence ID" value="CAD7676673.1"/>
    <property type="molecule type" value="Genomic_DNA"/>
</dbReference>
<evidence type="ECO:0000256" key="1">
    <source>
        <dbReference type="SAM" id="MobiDB-lite"/>
    </source>
</evidence>
<sequence>MADSPKKKKKKKKNMKGKTIFLTYFLAEDGRIDRGSICVPKPVNVSATWHSTDDYVYRTPPIDHSILPTAPWAAQKPNIKQTHLPKLPPTLAVHLPCEPSNPERLKDLVYAKFADLSLKSFAYRNDHSSGGDRNQNSDKTDTHWRAHLATDSFDDYLPRRGNDSFGDKGKIWHLVVGTIGMMSIEEGRDCYEDRYDRRDDWSWNSRDDYAQDDYSLKPWSTYNKNDSSASTSQPIRTACLWRDKASSGEIPSRQNEETQEREWLKTGSESSQTETSAPSGRSEDCHSPTSKLPKPEQPLKVIPAPPPNPPVGSQSSDTEQQLHSTRSGVKDENKVCGMNVPKGQSGNSSWDGKKVQVLQSVPDKYAAFSVDGGDENEGEDYME</sequence>
<keyword evidence="3" id="KW-1185">Reference proteome</keyword>
<proteinExistence type="predicted"/>
<accession>A0A811YK27</accession>
<feature type="region of interest" description="Disordered" evidence="1">
    <location>
        <begin position="215"/>
        <end position="352"/>
    </location>
</feature>
<dbReference type="Proteomes" id="UP000645828">
    <property type="component" value="Unassembled WGS sequence"/>
</dbReference>